<gene>
    <name evidence="4" type="ORF">METZ01_LOCUS53916</name>
</gene>
<evidence type="ECO:0000259" key="3">
    <source>
        <dbReference type="SMART" id="SM00563"/>
    </source>
</evidence>
<reference evidence="4" key="1">
    <citation type="submission" date="2018-05" db="EMBL/GenBank/DDBJ databases">
        <authorList>
            <person name="Lanie J.A."/>
            <person name="Ng W.-L."/>
            <person name="Kazmierczak K.M."/>
            <person name="Andrzejewski T.M."/>
            <person name="Davidsen T.M."/>
            <person name="Wayne K.J."/>
            <person name="Tettelin H."/>
            <person name="Glass J.I."/>
            <person name="Rusch D."/>
            <person name="Podicherti R."/>
            <person name="Tsui H.-C.T."/>
            <person name="Winkler M.E."/>
        </authorList>
    </citation>
    <scope>NUCLEOTIDE SEQUENCE</scope>
</reference>
<dbReference type="CDD" id="cd07989">
    <property type="entry name" value="LPLAT_AGPAT-like"/>
    <property type="match status" value="1"/>
</dbReference>
<name>A0A381SAE8_9ZZZZ</name>
<dbReference type="AlphaFoldDB" id="A0A381SAE8"/>
<keyword evidence="2" id="KW-0012">Acyltransferase</keyword>
<dbReference type="GO" id="GO:0006654">
    <property type="term" value="P:phosphatidic acid biosynthetic process"/>
    <property type="evidence" value="ECO:0007669"/>
    <property type="project" value="TreeGrafter"/>
</dbReference>
<accession>A0A381SAE8</accession>
<organism evidence="4">
    <name type="scientific">marine metagenome</name>
    <dbReference type="NCBI Taxonomy" id="408172"/>
    <lineage>
        <taxon>unclassified sequences</taxon>
        <taxon>metagenomes</taxon>
        <taxon>ecological metagenomes</taxon>
    </lineage>
</organism>
<dbReference type="Pfam" id="PF01553">
    <property type="entry name" value="Acyltransferase"/>
    <property type="match status" value="1"/>
</dbReference>
<evidence type="ECO:0000256" key="2">
    <source>
        <dbReference type="ARBA" id="ARBA00023315"/>
    </source>
</evidence>
<protein>
    <recommendedName>
        <fullName evidence="3">Phospholipid/glycerol acyltransferase domain-containing protein</fullName>
    </recommendedName>
</protein>
<evidence type="ECO:0000313" key="4">
    <source>
        <dbReference type="EMBL" id="SVA01062.1"/>
    </source>
</evidence>
<sequence>MNVLDNPKYSHLLKRQPFYHRIGKTLLYNWAKFIFMWYTPLRVSGKENIPDESFIFCSNHNAHLDVIALSLSADKNFNHIGMLAAKDYWFDSWLRRNIMKPVMNLIPLGRKSGSGKDITFEETLKLSNGFMDVGKRCIIIFPEGSRGEPNVMTRFRKGPARLAIGLNKPILPAVITGSGKSWPKGKIFFRPGKIHVYILEALYPESFINNDSEDKKDLFGAAEKMTTELENKIKKKIKDLNG</sequence>
<evidence type="ECO:0000256" key="1">
    <source>
        <dbReference type="ARBA" id="ARBA00022679"/>
    </source>
</evidence>
<dbReference type="SMART" id="SM00563">
    <property type="entry name" value="PlsC"/>
    <property type="match status" value="1"/>
</dbReference>
<feature type="domain" description="Phospholipid/glycerol acyltransferase" evidence="3">
    <location>
        <begin position="54"/>
        <end position="178"/>
    </location>
</feature>
<dbReference type="InterPro" id="IPR002123">
    <property type="entry name" value="Plipid/glycerol_acylTrfase"/>
</dbReference>
<proteinExistence type="predicted"/>
<dbReference type="GO" id="GO:0003841">
    <property type="term" value="F:1-acylglycerol-3-phosphate O-acyltransferase activity"/>
    <property type="evidence" value="ECO:0007669"/>
    <property type="project" value="TreeGrafter"/>
</dbReference>
<keyword evidence="1" id="KW-0808">Transferase</keyword>
<dbReference type="PANTHER" id="PTHR10434:SF11">
    <property type="entry name" value="1-ACYL-SN-GLYCEROL-3-PHOSPHATE ACYLTRANSFERASE"/>
    <property type="match status" value="1"/>
</dbReference>
<dbReference type="PANTHER" id="PTHR10434">
    <property type="entry name" value="1-ACYL-SN-GLYCEROL-3-PHOSPHATE ACYLTRANSFERASE"/>
    <property type="match status" value="1"/>
</dbReference>
<dbReference type="EMBL" id="UINC01002865">
    <property type="protein sequence ID" value="SVA01062.1"/>
    <property type="molecule type" value="Genomic_DNA"/>
</dbReference>
<dbReference type="SUPFAM" id="SSF69593">
    <property type="entry name" value="Glycerol-3-phosphate (1)-acyltransferase"/>
    <property type="match status" value="1"/>
</dbReference>